<organism evidence="6 7">
    <name type="scientific">Ruegeria haliotis</name>
    <dbReference type="NCBI Taxonomy" id="2747601"/>
    <lineage>
        <taxon>Bacteria</taxon>
        <taxon>Pseudomonadati</taxon>
        <taxon>Pseudomonadota</taxon>
        <taxon>Alphaproteobacteria</taxon>
        <taxon>Rhodobacterales</taxon>
        <taxon>Roseobacteraceae</taxon>
        <taxon>Ruegeria</taxon>
    </lineage>
</organism>
<dbReference type="InterPro" id="IPR005119">
    <property type="entry name" value="LysR_subst-bd"/>
</dbReference>
<keyword evidence="2" id="KW-0805">Transcription regulation</keyword>
<evidence type="ECO:0000259" key="5">
    <source>
        <dbReference type="PROSITE" id="PS50931"/>
    </source>
</evidence>
<dbReference type="Gene3D" id="1.10.10.10">
    <property type="entry name" value="Winged helix-like DNA-binding domain superfamily/Winged helix DNA-binding domain"/>
    <property type="match status" value="1"/>
</dbReference>
<accession>A0ABX2PTE9</accession>
<dbReference type="EMBL" id="JABXWT010000008">
    <property type="protein sequence ID" value="NVO56941.1"/>
    <property type="molecule type" value="Genomic_DNA"/>
</dbReference>
<feature type="domain" description="HTH lysR-type" evidence="5">
    <location>
        <begin position="3"/>
        <end position="60"/>
    </location>
</feature>
<dbReference type="Proteomes" id="UP000630805">
    <property type="component" value="Unassembled WGS sequence"/>
</dbReference>
<keyword evidence="4" id="KW-0804">Transcription</keyword>
<evidence type="ECO:0000313" key="7">
    <source>
        <dbReference type="Proteomes" id="UP000630805"/>
    </source>
</evidence>
<dbReference type="SUPFAM" id="SSF53850">
    <property type="entry name" value="Periplasmic binding protein-like II"/>
    <property type="match status" value="1"/>
</dbReference>
<evidence type="ECO:0000256" key="4">
    <source>
        <dbReference type="ARBA" id="ARBA00023163"/>
    </source>
</evidence>
<dbReference type="SUPFAM" id="SSF46785">
    <property type="entry name" value="Winged helix' DNA-binding domain"/>
    <property type="match status" value="1"/>
</dbReference>
<dbReference type="Gene3D" id="3.40.190.290">
    <property type="match status" value="2"/>
</dbReference>
<dbReference type="InterPro" id="IPR036388">
    <property type="entry name" value="WH-like_DNA-bd_sf"/>
</dbReference>
<gene>
    <name evidence="6" type="ORF">HW561_14190</name>
</gene>
<sequence length="278" mass="30092">MALNLRALETFVEVADCLSFTDAGRRLGLPAATVTTRIKSLEAQLGVRLLDRSTRTVAVTAEGQIFLAHSQKALHELMLASEAVGAAQETSGQVRVSIPAAFPMDQFARVVGKFCSAYPDISIKIHVDDRPASFIEDGVDLALRGGAPGGDGLIARHLRDTEVIFVGPLERLADDSLPVLRPLAKRIGTIDKRNGPSTRSLQLSLAFVANGQARAYLPRSICKEALAAAQMEEGSGPDGLHDPLPLFLVYHDKQHQPKRVQLFKDILIQEFALSAHET</sequence>
<dbReference type="Pfam" id="PF03466">
    <property type="entry name" value="LysR_substrate"/>
    <property type="match status" value="1"/>
</dbReference>
<dbReference type="PROSITE" id="PS50931">
    <property type="entry name" value="HTH_LYSR"/>
    <property type="match status" value="1"/>
</dbReference>
<protein>
    <submittedName>
        <fullName evidence="6">LysR family transcriptional regulator</fullName>
    </submittedName>
</protein>
<evidence type="ECO:0000256" key="3">
    <source>
        <dbReference type="ARBA" id="ARBA00023125"/>
    </source>
</evidence>
<comment type="similarity">
    <text evidence="1">Belongs to the LysR transcriptional regulatory family.</text>
</comment>
<evidence type="ECO:0000256" key="2">
    <source>
        <dbReference type="ARBA" id="ARBA00023015"/>
    </source>
</evidence>
<dbReference type="InterPro" id="IPR000847">
    <property type="entry name" value="LysR_HTH_N"/>
</dbReference>
<name>A0ABX2PTE9_9RHOB</name>
<dbReference type="PANTHER" id="PTHR30537">
    <property type="entry name" value="HTH-TYPE TRANSCRIPTIONAL REGULATOR"/>
    <property type="match status" value="1"/>
</dbReference>
<evidence type="ECO:0000313" key="6">
    <source>
        <dbReference type="EMBL" id="NVO56941.1"/>
    </source>
</evidence>
<dbReference type="PANTHER" id="PTHR30537:SF5">
    <property type="entry name" value="HTH-TYPE TRANSCRIPTIONAL ACTIVATOR TTDR-RELATED"/>
    <property type="match status" value="1"/>
</dbReference>
<evidence type="ECO:0000256" key="1">
    <source>
        <dbReference type="ARBA" id="ARBA00009437"/>
    </source>
</evidence>
<keyword evidence="3" id="KW-0238">DNA-binding</keyword>
<dbReference type="RefSeq" id="WP_176865871.1">
    <property type="nucleotide sequence ID" value="NZ_JABXWT010000008.1"/>
</dbReference>
<reference evidence="6 7" key="1">
    <citation type="submission" date="2020-06" db="EMBL/GenBank/DDBJ databases">
        <authorList>
            <person name="Cao W.R."/>
        </authorList>
    </citation>
    <scope>NUCLEOTIDE SEQUENCE [LARGE SCALE GENOMIC DNA]</scope>
    <source>
        <strain evidence="6 7">B1Z28</strain>
    </source>
</reference>
<dbReference type="InterPro" id="IPR058163">
    <property type="entry name" value="LysR-type_TF_proteobact-type"/>
</dbReference>
<comment type="caution">
    <text evidence="6">The sequence shown here is derived from an EMBL/GenBank/DDBJ whole genome shotgun (WGS) entry which is preliminary data.</text>
</comment>
<dbReference type="Pfam" id="PF00126">
    <property type="entry name" value="HTH_1"/>
    <property type="match status" value="1"/>
</dbReference>
<keyword evidence="7" id="KW-1185">Reference proteome</keyword>
<dbReference type="InterPro" id="IPR036390">
    <property type="entry name" value="WH_DNA-bd_sf"/>
</dbReference>
<proteinExistence type="inferred from homology"/>